<accession>A0A3S4JTU8</accession>
<gene>
    <name evidence="1" type="ORF">NCTC9695_01117</name>
</gene>
<evidence type="ECO:0000313" key="2">
    <source>
        <dbReference type="Proteomes" id="UP000275777"/>
    </source>
</evidence>
<dbReference type="EMBL" id="LR134182">
    <property type="protein sequence ID" value="VEB40715.1"/>
    <property type="molecule type" value="Genomic_DNA"/>
</dbReference>
<dbReference type="Proteomes" id="UP000275777">
    <property type="component" value="Chromosome"/>
</dbReference>
<evidence type="ECO:0000313" key="1">
    <source>
        <dbReference type="EMBL" id="VEB40715.1"/>
    </source>
</evidence>
<proteinExistence type="predicted"/>
<sequence>MPLETYSTGQAITLDTLLMLTDCFQAMPSSAFPP</sequence>
<organism evidence="1 2">
    <name type="scientific">Chromobacterium violaceum</name>
    <dbReference type="NCBI Taxonomy" id="536"/>
    <lineage>
        <taxon>Bacteria</taxon>
        <taxon>Pseudomonadati</taxon>
        <taxon>Pseudomonadota</taxon>
        <taxon>Betaproteobacteria</taxon>
        <taxon>Neisseriales</taxon>
        <taxon>Chromobacteriaceae</taxon>
        <taxon>Chromobacterium</taxon>
    </lineage>
</organism>
<protein>
    <submittedName>
        <fullName evidence="1">Uncharacterized protein</fullName>
    </submittedName>
</protein>
<dbReference type="AlphaFoldDB" id="A0A3S4JTU8"/>
<reference evidence="1 2" key="1">
    <citation type="submission" date="2018-12" db="EMBL/GenBank/DDBJ databases">
        <authorList>
            <consortium name="Pathogen Informatics"/>
        </authorList>
    </citation>
    <scope>NUCLEOTIDE SEQUENCE [LARGE SCALE GENOMIC DNA]</scope>
    <source>
        <strain evidence="1 2">NCTC9695</strain>
    </source>
</reference>
<name>A0A3S4JTU8_CHRVL</name>